<dbReference type="EMBL" id="GBRH01281685">
    <property type="protein sequence ID" value="JAD16210.1"/>
    <property type="molecule type" value="Transcribed_RNA"/>
</dbReference>
<reference evidence="1" key="1">
    <citation type="submission" date="2014-09" db="EMBL/GenBank/DDBJ databases">
        <authorList>
            <person name="Magalhaes I.L.F."/>
            <person name="Oliveira U."/>
            <person name="Santos F.R."/>
            <person name="Vidigal T.H.D.A."/>
            <person name="Brescovit A.D."/>
            <person name="Santos A.J."/>
        </authorList>
    </citation>
    <scope>NUCLEOTIDE SEQUENCE</scope>
    <source>
        <tissue evidence="1">Shoot tissue taken approximately 20 cm above the soil surface</tissue>
    </source>
</reference>
<protein>
    <submittedName>
        <fullName evidence="1">Uncharacterized protein</fullName>
    </submittedName>
</protein>
<name>A0A0A8XU80_ARUDO</name>
<evidence type="ECO:0000313" key="1">
    <source>
        <dbReference type="EMBL" id="JAD16210.1"/>
    </source>
</evidence>
<reference evidence="1" key="2">
    <citation type="journal article" date="2015" name="Data Brief">
        <title>Shoot transcriptome of the giant reed, Arundo donax.</title>
        <authorList>
            <person name="Barrero R.A."/>
            <person name="Guerrero F.D."/>
            <person name="Moolhuijzen P."/>
            <person name="Goolsby J.A."/>
            <person name="Tidwell J."/>
            <person name="Bellgard S.E."/>
            <person name="Bellgard M.I."/>
        </authorList>
    </citation>
    <scope>NUCLEOTIDE SEQUENCE</scope>
    <source>
        <tissue evidence="1">Shoot tissue taken approximately 20 cm above the soil surface</tissue>
    </source>
</reference>
<proteinExistence type="predicted"/>
<accession>A0A0A8XU80</accession>
<organism evidence="1">
    <name type="scientific">Arundo donax</name>
    <name type="common">Giant reed</name>
    <name type="synonym">Donax arundinaceus</name>
    <dbReference type="NCBI Taxonomy" id="35708"/>
    <lineage>
        <taxon>Eukaryota</taxon>
        <taxon>Viridiplantae</taxon>
        <taxon>Streptophyta</taxon>
        <taxon>Embryophyta</taxon>
        <taxon>Tracheophyta</taxon>
        <taxon>Spermatophyta</taxon>
        <taxon>Magnoliopsida</taxon>
        <taxon>Liliopsida</taxon>
        <taxon>Poales</taxon>
        <taxon>Poaceae</taxon>
        <taxon>PACMAD clade</taxon>
        <taxon>Arundinoideae</taxon>
        <taxon>Arundineae</taxon>
        <taxon>Arundo</taxon>
    </lineage>
</organism>
<sequence length="13" mass="1416">MARCLRWPAAALG</sequence>